<dbReference type="InterPro" id="IPR011704">
    <property type="entry name" value="ATPase_dyneun-rel_AAA"/>
</dbReference>
<reference evidence="2" key="1">
    <citation type="submission" date="2021-02" db="EMBL/GenBank/DDBJ databases">
        <title>Infant gut strain persistence is associated with maternal origin, phylogeny, and functional potential including surface adhesion and iron acquisition.</title>
        <authorList>
            <person name="Lou Y.C."/>
        </authorList>
    </citation>
    <scope>NUCLEOTIDE SEQUENCE</scope>
    <source>
        <strain evidence="2">L2_039_000G1_dasL2_039_000G1_concoct_11</strain>
    </source>
</reference>
<feature type="domain" description="AAA+ ATPase" evidence="1">
    <location>
        <begin position="32"/>
        <end position="185"/>
    </location>
</feature>
<sequence>MNISQAKKQIERSMRAYFAKDEFGDYRLPVSRQRPVFLIGAPGIGKTAIMEQIAQELEVGFVSYSMTHHTRQSALGLPFIARKTYGGVEYDVSEYTMSEIIASVYDTMEATGKQEGILFLDEINCVSETLTPAMLQFLQYKVFGRHRVPDGWIVVTAGNPPEYNRTVHDFDMATWDRLKRIDVEPDYQAWRDYAVQTGVHPAVLTYLDIERGNFYRVETTVDGMSFVTARGWDDLSSVIKLYEEEGLPVDDLLIGQYVQNPEVAKHFSVYYELFTKYRSDYRIDAIVDGQADTEILERAHAAAFDERVSLMGLVTDALISRVREAASEEDAAGFVHEQLADLRARMEETGAADASDLAAAQAAAIRTKLAVEKEAGLLSDDKRLAYERAAGLLEGAVRDRAGSGLSFDELKERFGLMLDALDARIDAASDALDAVFRFVEDAFGEGQEMLLLVTDLSVNRHSMAFINDHGCERYFAHNEKLLFHERGDDLAQRIGRLNLDEA</sequence>
<name>A0A943US17_9ACTN</name>
<dbReference type="CDD" id="cd00009">
    <property type="entry name" value="AAA"/>
    <property type="match status" value="1"/>
</dbReference>
<comment type="caution">
    <text evidence="2">The sequence shown here is derived from an EMBL/GenBank/DDBJ whole genome shotgun (WGS) entry which is preliminary data.</text>
</comment>
<proteinExistence type="predicted"/>
<dbReference type="SUPFAM" id="SSF52540">
    <property type="entry name" value="P-loop containing nucleoside triphosphate hydrolases"/>
    <property type="match status" value="1"/>
</dbReference>
<protein>
    <submittedName>
        <fullName evidence="2">AAA family ATPase</fullName>
    </submittedName>
</protein>
<dbReference type="GO" id="GO:0016887">
    <property type="term" value="F:ATP hydrolysis activity"/>
    <property type="evidence" value="ECO:0007669"/>
    <property type="project" value="InterPro"/>
</dbReference>
<dbReference type="InterPro" id="IPR003593">
    <property type="entry name" value="AAA+_ATPase"/>
</dbReference>
<evidence type="ECO:0000313" key="3">
    <source>
        <dbReference type="Proteomes" id="UP000727506"/>
    </source>
</evidence>
<dbReference type="Gene3D" id="3.40.50.300">
    <property type="entry name" value="P-loop containing nucleotide triphosphate hydrolases"/>
    <property type="match status" value="1"/>
</dbReference>
<dbReference type="AlphaFoldDB" id="A0A943US17"/>
<organism evidence="2 3">
    <name type="scientific">Slackia piriformis</name>
    <dbReference type="NCBI Taxonomy" id="626934"/>
    <lineage>
        <taxon>Bacteria</taxon>
        <taxon>Bacillati</taxon>
        <taxon>Actinomycetota</taxon>
        <taxon>Coriobacteriia</taxon>
        <taxon>Eggerthellales</taxon>
        <taxon>Eggerthellaceae</taxon>
        <taxon>Slackia</taxon>
    </lineage>
</organism>
<gene>
    <name evidence="2" type="ORF">KH142_01520</name>
</gene>
<dbReference type="GO" id="GO:0005524">
    <property type="term" value="F:ATP binding"/>
    <property type="evidence" value="ECO:0007669"/>
    <property type="project" value="InterPro"/>
</dbReference>
<accession>A0A943US17</accession>
<dbReference type="SMART" id="SM00382">
    <property type="entry name" value="AAA"/>
    <property type="match status" value="1"/>
</dbReference>
<evidence type="ECO:0000259" key="1">
    <source>
        <dbReference type="SMART" id="SM00382"/>
    </source>
</evidence>
<dbReference type="Proteomes" id="UP000727506">
    <property type="component" value="Unassembled WGS sequence"/>
</dbReference>
<dbReference type="EMBL" id="JAGZSV010000013">
    <property type="protein sequence ID" value="MBS6940162.1"/>
    <property type="molecule type" value="Genomic_DNA"/>
</dbReference>
<evidence type="ECO:0000313" key="2">
    <source>
        <dbReference type="EMBL" id="MBS6940162.1"/>
    </source>
</evidence>
<dbReference type="Pfam" id="PF07728">
    <property type="entry name" value="AAA_5"/>
    <property type="match status" value="1"/>
</dbReference>
<dbReference type="InterPro" id="IPR027417">
    <property type="entry name" value="P-loop_NTPase"/>
</dbReference>